<dbReference type="EMBL" id="JAWDGP010005930">
    <property type="protein sequence ID" value="KAK3749676.1"/>
    <property type="molecule type" value="Genomic_DNA"/>
</dbReference>
<keyword evidence="2" id="KW-1185">Reference proteome</keyword>
<name>A0AAE1D1D6_9GAST</name>
<organism evidence="1 2">
    <name type="scientific">Elysia crispata</name>
    <name type="common">lettuce slug</name>
    <dbReference type="NCBI Taxonomy" id="231223"/>
    <lineage>
        <taxon>Eukaryota</taxon>
        <taxon>Metazoa</taxon>
        <taxon>Spiralia</taxon>
        <taxon>Lophotrochozoa</taxon>
        <taxon>Mollusca</taxon>
        <taxon>Gastropoda</taxon>
        <taxon>Heterobranchia</taxon>
        <taxon>Euthyneura</taxon>
        <taxon>Panpulmonata</taxon>
        <taxon>Sacoglossa</taxon>
        <taxon>Placobranchoidea</taxon>
        <taxon>Plakobranchidae</taxon>
        <taxon>Elysia</taxon>
    </lineage>
</organism>
<protein>
    <submittedName>
        <fullName evidence="1">Uncharacterized protein</fullName>
    </submittedName>
</protein>
<proteinExistence type="predicted"/>
<evidence type="ECO:0000313" key="2">
    <source>
        <dbReference type="Proteomes" id="UP001283361"/>
    </source>
</evidence>
<gene>
    <name evidence="1" type="ORF">RRG08_013884</name>
</gene>
<dbReference type="Proteomes" id="UP001283361">
    <property type="component" value="Unassembled WGS sequence"/>
</dbReference>
<reference evidence="1" key="1">
    <citation type="journal article" date="2023" name="G3 (Bethesda)">
        <title>A reference genome for the long-term kleptoplast-retaining sea slug Elysia crispata morphotype clarki.</title>
        <authorList>
            <person name="Eastman K.E."/>
            <person name="Pendleton A.L."/>
            <person name="Shaikh M.A."/>
            <person name="Suttiyut T."/>
            <person name="Ogas R."/>
            <person name="Tomko P."/>
            <person name="Gavelis G."/>
            <person name="Widhalm J.R."/>
            <person name="Wisecaver J.H."/>
        </authorList>
    </citation>
    <scope>NUCLEOTIDE SEQUENCE</scope>
    <source>
        <strain evidence="1">ECLA1</strain>
    </source>
</reference>
<comment type="caution">
    <text evidence="1">The sequence shown here is derived from an EMBL/GenBank/DDBJ whole genome shotgun (WGS) entry which is preliminary data.</text>
</comment>
<sequence>MAPYKSRRLMGGLRPQGFPDIQASCESKVWDFCGWRCEFFTFWVPVPRRLPRRTVIFHTFQVVIEVYGTVRSANNTAVYCVPEPSVPLTTRLFTVSIRTVRSANNTAVYCVPEPSVPLTTRLFTVSQNRPFR</sequence>
<evidence type="ECO:0000313" key="1">
    <source>
        <dbReference type="EMBL" id="KAK3749676.1"/>
    </source>
</evidence>
<dbReference type="AlphaFoldDB" id="A0AAE1D1D6"/>
<accession>A0AAE1D1D6</accession>